<dbReference type="GO" id="GO:0005975">
    <property type="term" value="P:carbohydrate metabolic process"/>
    <property type="evidence" value="ECO:0007669"/>
    <property type="project" value="UniProtKB-ARBA"/>
</dbReference>
<feature type="domain" description="DUF8202" evidence="1">
    <location>
        <begin position="216"/>
        <end position="387"/>
    </location>
</feature>
<sequence>MFAFGQSAPGGVTGGLNLWLKGDAGYSGAQWTDQTTFGFTFSQPTVGNQPSMGMINFNAAARFDGSNDYLNLSTSLSNLLNGSINNSRTQFIAINSTTSANAAVSDFYSSCGGSGDSDWNSHGNIWMDTGCDVSQPNYGTETPITANVSYLNAFSYENPSGDIVTYRNNVQTGTGSNPSLPSGFTLATVGYGEIGGYYAGDIGEFIVYDRILSNLERQRVDSYLAIRYGVTLGTTAAPINYLGADGTTIYWTGDTTYQNNIGGIGRDDATALNQKQSKSQNEGLQPVIGNVNIMDNNATNLNNFTTDKSYMVWGSDTGSTDFVTLFNFGDSHYRMERIWKVQETGSVGTVKVAIPMNSLYDVTNLKLVVSNDAIFNGTDTRIAMVQETFGGIDYYTATVNFTSGQFFTFSGMASAPGGVRMGLTSWNKQNVGNTNALWKNIINTNDATGGGNIIYNTATDLINFNGSYSFDTSGIFTLPSALDVSDHYSVFGVSKLKTAESNGRVFGSALSNVVIGYHNTHMNGVYYDGDPNSLSVGTNSVVPSTTEVKQYTYIRDDGPFSFYGNSTSILSGTTSGNTALRGTIGGSSGENSSVVVPEYITYNTTLNTTDQNKVESYLALKYGYTKLGGYISSSGNSFWNATTGYNNNVAGIGKDEASGLEQKVSKSVNAGAKLTLSTNMDFSSANDTASRVAINTDETFVMIGDDNTSVASTITTDLMTGFNTRIEREWRIQNTGFSQSINLKFIDLSVAGSDWHMVWDVDGNFTAGAIDLGTLNNNDEISVAGSQFNTGFFALMANEPDSDGDGVLDMNDLDDDNDGILDGQEGCGNVTNTEFSGTFGTTHIARDLQTNPGEGYTFSTSGDPAGVYAVISKSIQWHSSSSLWNYPGHTTGAIDDAYLAVNGSTAVGAFYRENLNLTNGNNYVYSFWHAAANNGNPYNLGLSIVRLSDGVEVAAANTGNQSNGTWQELSLNFTATSTEVYEARIINLSTASDGNDFAIDDISFNSDCQLDTDGDGILDHLDLDSDGDGCFDAIEGAENVTATQLNTNGSINITANGGINSDGVPNLVNAGGAADTGGDVGQRIGSSRNAAIESCLDTDGDGIPNYVDSDDDNDGILDIDECSTPVGNATFSTSNNSPYSFTAPEADLGFVFDVYTLDNSFNLTVNGVPLANQEIQFTSEVGLVENIRFVDGSMYGSNGVPEVWEIIGSETTSPSVRIIINVDGSIAMYGSKVSGGPLYPLELYGGAGFNSILWNSTTNNIVSISQEVSGPTYITGKGSGYKKGFCDIDSDGVSNELDLDSDGDGCFDALEGYGDIKPSQLNPNGSINVIANGGINSHGVPNLVSSAGGANVEGDIGQGIGTSQNPAVNTCFDTDGDGILDSVDLDDDNDGILDGQEGCGNVTRAEFNGTFGTTLVARDLQTDPGGGYIFSTSGAPASVYAVISKSIQWHPLDAGLWNYPGHTTGATDDAYLGVNGSTTVGTFYKESVNLTSGSTYVYSFWHAAARDGDPYNLELSIVRLSDGVQVASANTGSQSSGTWQELTMNFTATSTEVYEARIINLSTTINQNDFAIDDISFLSDCQLDTDGDGILDHLDLDSDGDGCPDAIEGDENVIGNQINPNGSINILLHGGINSDGVPNLVNAGGVADIGGTVGQGIGSSRDATVENCVDTDGDGLLNYEDLDDDNDGILDQDEICITSSTANFNPLTEAWQDTNLTINQGQSYRIQLTNSSIGLLTAVGGPNDGKQFYAIAHDTNLVSDYDGYRYSLSGGSANYLVASEPNVDIPFANLVSTDYNSLLTFIGMIDTNNDGQYTPSAGDKLVPVLFSMSEGIDGGVTFIAPGSGKLYVVYTDDDYPDNSGVMDFVVQTCSIKDTDGDGIPNYLDLDSDGDGCPDAIEGDENVISSQLNTNGSIKITTNGGINAGGVPNLVNAGGAADIGGDVGQGVGSSQDAAIQPSGCGSCYKPAITAGNTLDTVFGITALGRAGANGDNWPMVRKGAWTVLEAKTKGLVLNRVPFDSSGNPIGILPSNFVEGMIVYDTTNHGIKIYTTTDSGSTYGWYQFDTQTCP</sequence>
<dbReference type="PROSITE" id="PS00018">
    <property type="entry name" value="EF_HAND_1"/>
    <property type="match status" value="3"/>
</dbReference>
<dbReference type="Proteomes" id="UP000278775">
    <property type="component" value="Unassembled WGS sequence"/>
</dbReference>
<evidence type="ECO:0000259" key="1">
    <source>
        <dbReference type="Pfam" id="PF26628"/>
    </source>
</evidence>
<dbReference type="InterPro" id="IPR058515">
    <property type="entry name" value="DUF8202"/>
</dbReference>
<evidence type="ECO:0000313" key="3">
    <source>
        <dbReference type="Proteomes" id="UP000278775"/>
    </source>
</evidence>
<comment type="caution">
    <text evidence="2">The sequence shown here is derived from an EMBL/GenBank/DDBJ whole genome shotgun (WGS) entry which is preliminary data.</text>
</comment>
<organism evidence="2 3">
    <name type="scientific">Chryseobacterium nematophagum</name>
    <dbReference type="NCBI Taxonomy" id="2305228"/>
    <lineage>
        <taxon>Bacteria</taxon>
        <taxon>Pseudomonadati</taxon>
        <taxon>Bacteroidota</taxon>
        <taxon>Flavobacteriia</taxon>
        <taxon>Flavobacteriales</taxon>
        <taxon>Weeksellaceae</taxon>
        <taxon>Chryseobacterium group</taxon>
        <taxon>Chryseobacterium</taxon>
    </lineage>
</organism>
<dbReference type="SUPFAM" id="SSF49899">
    <property type="entry name" value="Concanavalin A-like lectins/glucanases"/>
    <property type="match status" value="1"/>
</dbReference>
<accession>A0A3M7TH48</accession>
<dbReference type="Gene3D" id="4.10.1080.10">
    <property type="entry name" value="TSP type-3 repeat"/>
    <property type="match status" value="1"/>
</dbReference>
<dbReference type="InterPro" id="IPR018247">
    <property type="entry name" value="EF_Hand_1_Ca_BS"/>
</dbReference>
<gene>
    <name evidence="2" type="ORF">D1631_06200</name>
</gene>
<dbReference type="InterPro" id="IPR028974">
    <property type="entry name" value="TSP_type-3_rpt"/>
</dbReference>
<reference evidence="2 3" key="1">
    <citation type="submission" date="2018-08" db="EMBL/GenBank/DDBJ databases">
        <title>Chryseobacterium nematophagum: a novel matrix digesting pathogen of nematodes.</title>
        <authorList>
            <person name="Page A."/>
            <person name="Roberts M."/>
            <person name="Felix M.-A."/>
            <person name="Weir W."/>
        </authorList>
    </citation>
    <scope>NUCLEOTIDE SEQUENCE [LARGE SCALE GENOMIC DNA]</scope>
    <source>
        <strain evidence="2 3">JUb129</strain>
    </source>
</reference>
<dbReference type="GO" id="GO:0004553">
    <property type="term" value="F:hydrolase activity, hydrolyzing O-glycosyl compounds"/>
    <property type="evidence" value="ECO:0007669"/>
    <property type="project" value="UniProtKB-ARBA"/>
</dbReference>
<dbReference type="GO" id="GO:0005509">
    <property type="term" value="F:calcium ion binding"/>
    <property type="evidence" value="ECO:0007669"/>
    <property type="project" value="InterPro"/>
</dbReference>
<dbReference type="Pfam" id="PF26628">
    <property type="entry name" value="DUF8202"/>
    <property type="match status" value="2"/>
</dbReference>
<dbReference type="Gene3D" id="2.60.120.260">
    <property type="entry name" value="Galactose-binding domain-like"/>
    <property type="match status" value="2"/>
</dbReference>
<dbReference type="EMBL" id="QWIU01000002">
    <property type="protein sequence ID" value="RNA61550.1"/>
    <property type="molecule type" value="Genomic_DNA"/>
</dbReference>
<feature type="domain" description="DUF8202" evidence="1">
    <location>
        <begin position="610"/>
        <end position="789"/>
    </location>
</feature>
<proteinExistence type="predicted"/>
<protein>
    <recommendedName>
        <fullName evidence="1">DUF8202 domain-containing protein</fullName>
    </recommendedName>
</protein>
<dbReference type="SUPFAM" id="SSF103647">
    <property type="entry name" value="TSP type-3 repeat"/>
    <property type="match status" value="2"/>
</dbReference>
<dbReference type="InterPro" id="IPR013320">
    <property type="entry name" value="ConA-like_dom_sf"/>
</dbReference>
<name>A0A3M7TH48_9FLAO</name>
<evidence type="ECO:0000313" key="2">
    <source>
        <dbReference type="EMBL" id="RNA61550.1"/>
    </source>
</evidence>